<dbReference type="CDD" id="cd06530">
    <property type="entry name" value="S26_SPase_I"/>
    <property type="match status" value="1"/>
</dbReference>
<dbReference type="EMBL" id="JBHEZX010000025">
    <property type="protein sequence ID" value="MFC1414535.1"/>
    <property type="molecule type" value="Genomic_DNA"/>
</dbReference>
<keyword evidence="2" id="KW-1185">Reference proteome</keyword>
<name>A0ABV6VLC0_9ACTN</name>
<dbReference type="GO" id="GO:0009003">
    <property type="term" value="F:signal peptidase activity"/>
    <property type="evidence" value="ECO:0007669"/>
    <property type="project" value="UniProtKB-EC"/>
</dbReference>
<dbReference type="InterPro" id="IPR019533">
    <property type="entry name" value="Peptidase_S26"/>
</dbReference>
<accession>A0ABV6VLC0</accession>
<dbReference type="InterPro" id="IPR019758">
    <property type="entry name" value="Pept_S26A_signal_pept_1_CS"/>
</dbReference>
<dbReference type="PRINTS" id="PR00727">
    <property type="entry name" value="LEADERPTASE"/>
</dbReference>
<dbReference type="PROSITE" id="PS00761">
    <property type="entry name" value="SPASE_I_3"/>
    <property type="match status" value="1"/>
</dbReference>
<proteinExistence type="predicted"/>
<dbReference type="NCBIfam" id="TIGR02227">
    <property type="entry name" value="sigpep_I_bact"/>
    <property type="match status" value="1"/>
</dbReference>
<dbReference type="Proteomes" id="UP001592582">
    <property type="component" value="Unassembled WGS sequence"/>
</dbReference>
<dbReference type="PANTHER" id="PTHR43390:SF1">
    <property type="entry name" value="CHLOROPLAST PROCESSING PEPTIDASE"/>
    <property type="match status" value="1"/>
</dbReference>
<reference evidence="1 2" key="1">
    <citation type="submission" date="2024-09" db="EMBL/GenBank/DDBJ databases">
        <authorList>
            <person name="Lee S.D."/>
        </authorList>
    </citation>
    <scope>NUCLEOTIDE SEQUENCE [LARGE SCALE GENOMIC DNA]</scope>
    <source>
        <strain evidence="1 2">N1-1</strain>
    </source>
</reference>
<evidence type="ECO:0000313" key="2">
    <source>
        <dbReference type="Proteomes" id="UP001592582"/>
    </source>
</evidence>
<gene>
    <name evidence="1" type="primary">lepB</name>
    <name evidence="1" type="ORF">ACEZDG_35260</name>
</gene>
<dbReference type="EC" id="3.4.21.89" evidence="1"/>
<dbReference type="InterPro" id="IPR000223">
    <property type="entry name" value="Pept_S26A_signal_pept_1"/>
</dbReference>
<keyword evidence="1" id="KW-0378">Hydrolase</keyword>
<dbReference type="Pfam" id="PF10502">
    <property type="entry name" value="Peptidase_S26"/>
    <property type="match status" value="1"/>
</dbReference>
<evidence type="ECO:0000313" key="1">
    <source>
        <dbReference type="EMBL" id="MFC1414535.1"/>
    </source>
</evidence>
<sequence length="322" mass="34401">MGSRGKHKQQPVREPATEDAGAGGGDRAGRGRADRRRAAKRAQRRRKRSLLREIPLIIVVALGITLMLQTFLVQVFSIPSGSMQTTIGIGDRVVVNKLSPWFGAKPQRGDVVVFNDPDNWLKDDPVPKSGPVLGAVKSAFTFVGLLPSDRDLIKRVIGVPGDTVRCCDSQGRLLVNGKPLDEPYVFAGNPPSRITFNVTVPPGKLWVMGDHRDVSADSRYHMGDATGGFVPEKDVVGRAVAIIWPVAHWGTLPSQSKQAAADGTPRGSPAGTAAPPSGQSLRQVSSAAALGPLPGELPLVMGLAATASRLVGRRRRRKSERT</sequence>
<dbReference type="SUPFAM" id="SSF51306">
    <property type="entry name" value="LexA/Signal peptidase"/>
    <property type="match status" value="1"/>
</dbReference>
<comment type="caution">
    <text evidence="1">The sequence shown here is derived from an EMBL/GenBank/DDBJ whole genome shotgun (WGS) entry which is preliminary data.</text>
</comment>
<protein>
    <submittedName>
        <fullName evidence="1">Signal peptidase I</fullName>
        <ecNumber evidence="1">3.4.21.89</ecNumber>
    </submittedName>
</protein>
<dbReference type="PANTHER" id="PTHR43390">
    <property type="entry name" value="SIGNAL PEPTIDASE I"/>
    <property type="match status" value="1"/>
</dbReference>
<organism evidence="1 2">
    <name type="scientific">Streptacidiphilus alkalitolerans</name>
    <dbReference type="NCBI Taxonomy" id="3342712"/>
    <lineage>
        <taxon>Bacteria</taxon>
        <taxon>Bacillati</taxon>
        <taxon>Actinomycetota</taxon>
        <taxon>Actinomycetes</taxon>
        <taxon>Kitasatosporales</taxon>
        <taxon>Streptomycetaceae</taxon>
        <taxon>Streptacidiphilus</taxon>
    </lineage>
</organism>
<dbReference type="Gene3D" id="2.10.109.10">
    <property type="entry name" value="Umud Fragment, subunit A"/>
    <property type="match status" value="1"/>
</dbReference>
<dbReference type="InterPro" id="IPR036286">
    <property type="entry name" value="LexA/Signal_pep-like_sf"/>
</dbReference>